<name>A0A5C6LRC8_9BACT</name>
<evidence type="ECO:0000313" key="13">
    <source>
        <dbReference type="EMBL" id="TWV96807.1"/>
    </source>
</evidence>
<keyword evidence="14" id="KW-1185">Reference proteome</keyword>
<evidence type="ECO:0000256" key="12">
    <source>
        <dbReference type="SAM" id="SignalP"/>
    </source>
</evidence>
<dbReference type="PANTHER" id="PTHR30040">
    <property type="entry name" value="THIAMINE BIOSYNTHESIS LIPOPROTEIN APBE"/>
    <property type="match status" value="1"/>
</dbReference>
<dbReference type="GO" id="GO:0016740">
    <property type="term" value="F:transferase activity"/>
    <property type="evidence" value="ECO:0007669"/>
    <property type="project" value="UniProtKB-UniRule"/>
</dbReference>
<keyword evidence="7 10" id="KW-0460">Magnesium</keyword>
<dbReference type="PIRSF" id="PIRSF006268">
    <property type="entry name" value="ApbE"/>
    <property type="match status" value="1"/>
</dbReference>
<evidence type="ECO:0000256" key="8">
    <source>
        <dbReference type="ARBA" id="ARBA00031306"/>
    </source>
</evidence>
<keyword evidence="4 10" id="KW-0808">Transferase</keyword>
<dbReference type="Gene3D" id="3.10.520.10">
    <property type="entry name" value="ApbE-like domains"/>
    <property type="match status" value="1"/>
</dbReference>
<dbReference type="OrthoDB" id="9778595at2"/>
<reference evidence="13 14" key="1">
    <citation type="submission" date="2019-08" db="EMBL/GenBank/DDBJ databases">
        <title>Whole genome sequencing of chitin degrading bacteria Chitinophaga pinensis YS16.</title>
        <authorList>
            <person name="Singh R.P."/>
            <person name="Manchanda G."/>
            <person name="Maurya I.K."/>
            <person name="Joshi N.K."/>
            <person name="Srivastava A.K."/>
        </authorList>
    </citation>
    <scope>NUCLEOTIDE SEQUENCE [LARGE SCALE GENOMIC DNA]</scope>
    <source>
        <strain evidence="13 14">YS-16</strain>
    </source>
</reference>
<dbReference type="AlphaFoldDB" id="A0A5C6LRC8"/>
<keyword evidence="5 10" id="KW-0479">Metal-binding</keyword>
<evidence type="ECO:0000256" key="5">
    <source>
        <dbReference type="ARBA" id="ARBA00022723"/>
    </source>
</evidence>
<feature type="binding site" evidence="11">
    <location>
        <position position="287"/>
    </location>
    <ligand>
        <name>Mg(2+)</name>
        <dbReference type="ChEBI" id="CHEBI:18420"/>
    </ligand>
</feature>
<dbReference type="Pfam" id="PF02424">
    <property type="entry name" value="ApbE"/>
    <property type="match status" value="1"/>
</dbReference>
<keyword evidence="6 10" id="KW-0274">FAD</keyword>
<evidence type="ECO:0000256" key="7">
    <source>
        <dbReference type="ARBA" id="ARBA00022842"/>
    </source>
</evidence>
<evidence type="ECO:0000256" key="10">
    <source>
        <dbReference type="PIRNR" id="PIRNR006268"/>
    </source>
</evidence>
<evidence type="ECO:0000256" key="11">
    <source>
        <dbReference type="PIRSR" id="PIRSR006268-2"/>
    </source>
</evidence>
<evidence type="ECO:0000256" key="6">
    <source>
        <dbReference type="ARBA" id="ARBA00022827"/>
    </source>
</evidence>
<protein>
    <recommendedName>
        <fullName evidence="2 10">FAD:protein FMN transferase</fullName>
        <ecNumber evidence="1 10">2.7.1.180</ecNumber>
    </recommendedName>
    <alternativeName>
        <fullName evidence="8 10">Flavin transferase</fullName>
    </alternativeName>
</protein>
<keyword evidence="12" id="KW-0732">Signal</keyword>
<dbReference type="EMBL" id="VOHS01000032">
    <property type="protein sequence ID" value="TWV96807.1"/>
    <property type="molecule type" value="Genomic_DNA"/>
</dbReference>
<accession>A0A5C6LRC8</accession>
<feature type="binding site" evidence="11">
    <location>
        <position position="171"/>
    </location>
    <ligand>
        <name>Mg(2+)</name>
        <dbReference type="ChEBI" id="CHEBI:18420"/>
    </ligand>
</feature>
<keyword evidence="3 10" id="KW-0285">Flavoprotein</keyword>
<evidence type="ECO:0000256" key="3">
    <source>
        <dbReference type="ARBA" id="ARBA00022630"/>
    </source>
</evidence>
<dbReference type="Proteomes" id="UP000318815">
    <property type="component" value="Unassembled WGS sequence"/>
</dbReference>
<comment type="cofactor">
    <cofactor evidence="11">
        <name>Mg(2+)</name>
        <dbReference type="ChEBI" id="CHEBI:18420"/>
    </cofactor>
    <cofactor evidence="11">
        <name>Mn(2+)</name>
        <dbReference type="ChEBI" id="CHEBI:29035"/>
    </cofactor>
    <text evidence="11">Magnesium. Can also use manganese.</text>
</comment>
<evidence type="ECO:0000256" key="4">
    <source>
        <dbReference type="ARBA" id="ARBA00022679"/>
    </source>
</evidence>
<feature type="signal peptide" evidence="12">
    <location>
        <begin position="1"/>
        <end position="26"/>
    </location>
</feature>
<dbReference type="RefSeq" id="WP_146307241.1">
    <property type="nucleotide sequence ID" value="NZ_VOHS01000032.1"/>
</dbReference>
<feature type="chain" id="PRO_5039897115" description="FAD:protein FMN transferase" evidence="12">
    <location>
        <begin position="27"/>
        <end position="340"/>
    </location>
</feature>
<evidence type="ECO:0000256" key="9">
    <source>
        <dbReference type="ARBA" id="ARBA00048540"/>
    </source>
</evidence>
<dbReference type="EC" id="2.7.1.180" evidence="1 10"/>
<dbReference type="InterPro" id="IPR003374">
    <property type="entry name" value="ApbE-like_sf"/>
</dbReference>
<dbReference type="InterPro" id="IPR024932">
    <property type="entry name" value="ApbE"/>
</dbReference>
<gene>
    <name evidence="13" type="ORF">FEF09_22740</name>
</gene>
<organism evidence="13 14">
    <name type="scientific">Chitinophaga pinensis</name>
    <dbReference type="NCBI Taxonomy" id="79329"/>
    <lineage>
        <taxon>Bacteria</taxon>
        <taxon>Pseudomonadati</taxon>
        <taxon>Bacteroidota</taxon>
        <taxon>Chitinophagia</taxon>
        <taxon>Chitinophagales</taxon>
        <taxon>Chitinophagaceae</taxon>
        <taxon>Chitinophaga</taxon>
    </lineage>
</organism>
<dbReference type="PANTHER" id="PTHR30040:SF2">
    <property type="entry name" value="FAD:PROTEIN FMN TRANSFERASE"/>
    <property type="match status" value="1"/>
</dbReference>
<comment type="catalytic activity">
    <reaction evidence="9 10">
        <text>L-threonyl-[protein] + FAD = FMN-L-threonyl-[protein] + AMP + H(+)</text>
        <dbReference type="Rhea" id="RHEA:36847"/>
        <dbReference type="Rhea" id="RHEA-COMP:11060"/>
        <dbReference type="Rhea" id="RHEA-COMP:11061"/>
        <dbReference type="ChEBI" id="CHEBI:15378"/>
        <dbReference type="ChEBI" id="CHEBI:30013"/>
        <dbReference type="ChEBI" id="CHEBI:57692"/>
        <dbReference type="ChEBI" id="CHEBI:74257"/>
        <dbReference type="ChEBI" id="CHEBI:456215"/>
        <dbReference type="EC" id="2.7.1.180"/>
    </reaction>
</comment>
<comment type="similarity">
    <text evidence="10">Belongs to the ApbE family.</text>
</comment>
<sequence>MTGRSAFAGWNILLCIILGTCVPASAQQLQELSGPAQGTYFIVKYLSDDTAGLRPQIDSIFNVIDNSLSLYKPGSLINRFNEQTSVEMDEHMANVVHRSIEISKATKGAFDITVKPLVDAWGFGVHRPAVRTVPSADTLKRILNYIGYKYLKVHGRTLTKAKKEVQIDCNGIAQGYTTDVIARFLQQKGITNYLVDVGGELAANGKNQRGKIWTVGIETPSAQVQDAPAQALLELDNRAITTSGNYRRFFEQGGTHFAHSIDPVTGEALHSNIIAVTVMAKDAITADGFDNALILMGVDKGLEFVSKHPAYGLEAYFIYKDETGKISVAFSAGYKNMITL</sequence>
<dbReference type="SUPFAM" id="SSF143631">
    <property type="entry name" value="ApbE-like"/>
    <property type="match status" value="1"/>
</dbReference>
<comment type="caution">
    <text evidence="13">The sequence shown here is derived from an EMBL/GenBank/DDBJ whole genome shotgun (WGS) entry which is preliminary data.</text>
</comment>
<evidence type="ECO:0000256" key="2">
    <source>
        <dbReference type="ARBA" id="ARBA00016337"/>
    </source>
</evidence>
<proteinExistence type="inferred from homology"/>
<dbReference type="GO" id="GO:0046872">
    <property type="term" value="F:metal ion binding"/>
    <property type="evidence" value="ECO:0007669"/>
    <property type="project" value="UniProtKB-UniRule"/>
</dbReference>
<evidence type="ECO:0000256" key="1">
    <source>
        <dbReference type="ARBA" id="ARBA00011955"/>
    </source>
</evidence>
<evidence type="ECO:0000313" key="14">
    <source>
        <dbReference type="Proteomes" id="UP000318815"/>
    </source>
</evidence>